<evidence type="ECO:0000256" key="5">
    <source>
        <dbReference type="ARBA" id="ARBA00023242"/>
    </source>
</evidence>
<feature type="compositionally biased region" description="Basic residues" evidence="6">
    <location>
        <begin position="726"/>
        <end position="738"/>
    </location>
</feature>
<dbReference type="PANTHER" id="PTHR28181:SF1">
    <property type="entry name" value="COLD TOLERANCE PROTEIN 1"/>
    <property type="match status" value="1"/>
</dbReference>
<sequence>MASTSQVKPESGIKNDPDDVKPSPAALSDDDIYEDAGDLEFYTDNPAPDNYAGNVYLTHVPKYLYDAWVHLDDDAEIRIGTIRQWNEVGPDGQPRQRIAMLLDHRQPEHQNVPKEYNLDVKDMQLINTFMFTEQDLPGYKNKSQGANRNIPPHLRRRQEQPSRDKNQQDANAGVKKRYQPYYRKAIPKKTVLAGKFAHELNCQPVMNAETRHILTTRASDAMKPKATTKMMAAARGMPSGIIQAGSFAPDKFSTLVRPLADAKKAAKKKQEERAARLSQSELRDRIFQCYDRFNYWSMKAFKQTLNQPEAWLRENLEELAVLHKTGRFANHWELKPEYKRGNLQGVESAAPDLGPEGDESDFDADDDNVEMEDKPVSQSSPPPFSQLSPIAISHNHSPPPPAMSIFLDFDGTITAQDTIGELAGFALRLQRSDAGRDLSCEWDAVVQAYIDDYRAGADGHHTPAAARLEPAQEVEFLRALKHLETCSLDRVRRCGLFRGIGGGAFREAGRALVANGTINLRPGFREFVDVRAREGWRVWVVSVNWSASFIEGACGHPGITVVANDVREDGSVAGPAILNRGGGEPRTLTNSQDKLDVMEAVLRQESLADKLSVYVGDSNTDLECLLAAHRGIVIADSPDTTLLETLRRIGKKAPHVREADGISTFLLEKSNYLVIMSRSGKPAKGKEKVNDKSRDPYIEEPIEPSDNPAYYGRADKSSSKPANRSPHQKTPSKHRRKASAQPDVSGPSPAAPIVPPPAPDPPLPALYALSVTPDTSLAASYTPPQALVIPPVVPDPPPSLESAWRAHQLPHDMFWKQIKERYGFESWYEPEQVDYYVDYNKRKRKISQPLPGKESNFVAYFLQLDFPITRRRRLSSILRDLDDLYTQYSKKNKLDLGYKPGYEIRLMDPEDPEGEVLETMWDPPTAVWDLNDGRYRVNKMKGQYDHTTEGR</sequence>
<feature type="domain" description="TFIIF beta subunit HTH" evidence="7">
    <location>
        <begin position="275"/>
        <end position="339"/>
    </location>
</feature>
<feature type="compositionally biased region" description="Basic and acidic residues" evidence="6">
    <location>
        <begin position="11"/>
        <end position="21"/>
    </location>
</feature>
<protein>
    <recommendedName>
        <fullName evidence="11">Transcription initiation factor IIF subunit beta</fullName>
    </recommendedName>
</protein>
<feature type="compositionally biased region" description="Pro residues" evidence="6">
    <location>
        <begin position="749"/>
        <end position="759"/>
    </location>
</feature>
<keyword evidence="2" id="KW-0805">Transcription regulation</keyword>
<evidence type="ECO:0000259" key="7">
    <source>
        <dbReference type="Pfam" id="PF02270"/>
    </source>
</evidence>
<dbReference type="Gene3D" id="3.40.50.1000">
    <property type="entry name" value="HAD superfamily/HAD-like"/>
    <property type="match status" value="1"/>
</dbReference>
<proteinExistence type="predicted"/>
<dbReference type="InterPro" id="IPR040450">
    <property type="entry name" value="TFIIF_beta_HTH"/>
</dbReference>
<dbReference type="InterPro" id="IPR050849">
    <property type="entry name" value="HAD-like_hydrolase_phosphatase"/>
</dbReference>
<evidence type="ECO:0000256" key="3">
    <source>
        <dbReference type="ARBA" id="ARBA00023125"/>
    </source>
</evidence>
<dbReference type="InterPro" id="IPR036388">
    <property type="entry name" value="WH-like_DNA-bd_sf"/>
</dbReference>
<evidence type="ECO:0000313" key="10">
    <source>
        <dbReference type="Proteomes" id="UP000294003"/>
    </source>
</evidence>
<organism evidence="9 10">
    <name type="scientific">Monosporascus cannonballus</name>
    <dbReference type="NCBI Taxonomy" id="155416"/>
    <lineage>
        <taxon>Eukaryota</taxon>
        <taxon>Fungi</taxon>
        <taxon>Dikarya</taxon>
        <taxon>Ascomycota</taxon>
        <taxon>Pezizomycotina</taxon>
        <taxon>Sordariomycetes</taxon>
        <taxon>Xylariomycetidae</taxon>
        <taxon>Xylariales</taxon>
        <taxon>Xylariales incertae sedis</taxon>
        <taxon>Monosporascus</taxon>
    </lineage>
</organism>
<evidence type="ECO:0000259" key="8">
    <source>
        <dbReference type="Pfam" id="PF17683"/>
    </source>
</evidence>
<feature type="region of interest" description="Disordered" evidence="6">
    <location>
        <begin position="136"/>
        <end position="176"/>
    </location>
</feature>
<dbReference type="SUPFAM" id="SSF50916">
    <property type="entry name" value="Rap30/74 interaction domains"/>
    <property type="match status" value="1"/>
</dbReference>
<keyword evidence="5" id="KW-0539">Nucleus</keyword>
<reference evidence="9 10" key="1">
    <citation type="submission" date="2018-06" db="EMBL/GenBank/DDBJ databases">
        <title>Complete Genomes of Monosporascus.</title>
        <authorList>
            <person name="Robinson A.J."/>
            <person name="Natvig D.O."/>
        </authorList>
    </citation>
    <scope>NUCLEOTIDE SEQUENCE [LARGE SCALE GENOMIC DNA]</scope>
    <source>
        <strain evidence="9 10">CBS 609.92</strain>
    </source>
</reference>
<dbReference type="InterPro" id="IPR040504">
    <property type="entry name" value="TFIIF_beta_N"/>
</dbReference>
<feature type="compositionally biased region" description="Basic and acidic residues" evidence="6">
    <location>
        <begin position="157"/>
        <end position="167"/>
    </location>
</feature>
<evidence type="ECO:0000256" key="4">
    <source>
        <dbReference type="ARBA" id="ARBA00023163"/>
    </source>
</evidence>
<feature type="compositionally biased region" description="Basic and acidic residues" evidence="6">
    <location>
        <begin position="684"/>
        <end position="697"/>
    </location>
</feature>
<feature type="domain" description="TFIIF beta subunit N-terminal" evidence="8">
    <location>
        <begin position="54"/>
        <end position="205"/>
    </location>
</feature>
<feature type="region of interest" description="Disordered" evidence="6">
    <location>
        <begin position="680"/>
        <end position="759"/>
    </location>
</feature>
<dbReference type="Gene3D" id="1.10.10.10">
    <property type="entry name" value="Winged helix-like DNA-binding domain superfamily/Winged helix DNA-binding domain"/>
    <property type="match status" value="1"/>
</dbReference>
<dbReference type="EMBL" id="QJNS01000709">
    <property type="protein sequence ID" value="RYO75055.1"/>
    <property type="molecule type" value="Genomic_DNA"/>
</dbReference>
<dbReference type="InterPro" id="IPR023214">
    <property type="entry name" value="HAD_sf"/>
</dbReference>
<name>A0ABY0GRQ0_9PEZI</name>
<dbReference type="SUPFAM" id="SSF56784">
    <property type="entry name" value="HAD-like"/>
    <property type="match status" value="1"/>
</dbReference>
<dbReference type="CDD" id="cd07980">
    <property type="entry name" value="TFIIF_beta"/>
    <property type="match status" value="1"/>
</dbReference>
<dbReference type="PANTHER" id="PTHR28181">
    <property type="entry name" value="UPF0655 PROTEIN YCR015C"/>
    <property type="match status" value="1"/>
</dbReference>
<keyword evidence="3" id="KW-0238">DNA-binding</keyword>
<dbReference type="SUPFAM" id="SSF46785">
    <property type="entry name" value="Winged helix' DNA-binding domain"/>
    <property type="match status" value="1"/>
</dbReference>
<dbReference type="InterPro" id="IPR036412">
    <property type="entry name" value="HAD-like_sf"/>
</dbReference>
<evidence type="ECO:0000256" key="6">
    <source>
        <dbReference type="SAM" id="MobiDB-lite"/>
    </source>
</evidence>
<feature type="compositionally biased region" description="Acidic residues" evidence="6">
    <location>
        <begin position="355"/>
        <end position="370"/>
    </location>
</feature>
<keyword evidence="10" id="KW-1185">Reference proteome</keyword>
<dbReference type="Proteomes" id="UP000294003">
    <property type="component" value="Unassembled WGS sequence"/>
</dbReference>
<evidence type="ECO:0008006" key="11">
    <source>
        <dbReference type="Google" id="ProtNLM"/>
    </source>
</evidence>
<feature type="region of interest" description="Disordered" evidence="6">
    <location>
        <begin position="346"/>
        <end position="395"/>
    </location>
</feature>
<dbReference type="Pfam" id="PF17683">
    <property type="entry name" value="TFIIF_beta_N"/>
    <property type="match status" value="1"/>
</dbReference>
<accession>A0ABY0GRQ0</accession>
<comment type="subcellular location">
    <subcellularLocation>
        <location evidence="1">Nucleus</location>
    </subcellularLocation>
</comment>
<dbReference type="InterPro" id="IPR036390">
    <property type="entry name" value="WH_DNA-bd_sf"/>
</dbReference>
<gene>
    <name evidence="9" type="ORF">DL762_010196</name>
</gene>
<keyword evidence="4" id="KW-0804">Transcription</keyword>
<feature type="region of interest" description="Disordered" evidence="6">
    <location>
        <begin position="1"/>
        <end position="30"/>
    </location>
</feature>
<evidence type="ECO:0000256" key="1">
    <source>
        <dbReference type="ARBA" id="ARBA00004123"/>
    </source>
</evidence>
<evidence type="ECO:0000313" key="9">
    <source>
        <dbReference type="EMBL" id="RYO75055.1"/>
    </source>
</evidence>
<evidence type="ECO:0000256" key="2">
    <source>
        <dbReference type="ARBA" id="ARBA00023015"/>
    </source>
</evidence>
<dbReference type="Pfam" id="PF02270">
    <property type="entry name" value="TFIIF_beta"/>
    <property type="match status" value="1"/>
</dbReference>
<dbReference type="InterPro" id="IPR011039">
    <property type="entry name" value="TFIIF_interaction"/>
</dbReference>
<dbReference type="Pfam" id="PF12710">
    <property type="entry name" value="HAD"/>
    <property type="match status" value="1"/>
</dbReference>
<comment type="caution">
    <text evidence="9">The sequence shown here is derived from an EMBL/GenBank/DDBJ whole genome shotgun (WGS) entry which is preliminary data.</text>
</comment>